<dbReference type="Gene3D" id="2.130.10.130">
    <property type="entry name" value="Integrin alpha, N-terminal"/>
    <property type="match status" value="1"/>
</dbReference>
<gene>
    <name evidence="1" type="ORF">E4V82_02625</name>
</gene>
<accession>A0A5N7IJ49</accession>
<dbReference type="EMBL" id="SPSF01000011">
    <property type="protein sequence ID" value="MPQ61011.1"/>
    <property type="molecule type" value="Genomic_DNA"/>
</dbReference>
<evidence type="ECO:0000313" key="2">
    <source>
        <dbReference type="Proteomes" id="UP000342249"/>
    </source>
</evidence>
<proteinExistence type="predicted"/>
<sequence length="417" mass="47654">MKHKAWIMIIFISMGVVLVGCGNDSSTSSLTKAPQSENIKQEKIKKVLDKILPPGSEYVTPKKANQKKSIFIEDIDKDGKQEAIVLYIDMRENRQVHLLTLKDSNETWNKVSDIATGDNYLDHFSLEDINNDGKKEVIIGTSISDSKSKKHLDIYEWEEKGLVKRVNLSYEDVDIADYNDDGKLDILIINGEIKKSQYAKMFSYEKGKLQLRSIVKLDSDAYHENIVSGKLADGRKALYIDSGLGAHSMLTEIVAYDKGKLIKVGKENDPILFKAYPLYSKDINNDGIIEVGGMYIPKGFEEAAMAEIPFIHEYVDYLIDGTKQTIQERYVDGGQHFYITIPVKWDHKLTIKRIDKGVRLISNTDKKILFEVKWTKKDSYISSKEKLGETKDTIFYSDVKEDVTFLYNNFHLLKDDF</sequence>
<dbReference type="PROSITE" id="PS51257">
    <property type="entry name" value="PROKAR_LIPOPROTEIN"/>
    <property type="match status" value="1"/>
</dbReference>
<dbReference type="Proteomes" id="UP000342249">
    <property type="component" value="Unassembled WGS sequence"/>
</dbReference>
<dbReference type="SUPFAM" id="SSF69318">
    <property type="entry name" value="Integrin alpha N-terminal domain"/>
    <property type="match status" value="1"/>
</dbReference>
<dbReference type="AlphaFoldDB" id="A0A5N7IJ49"/>
<protein>
    <submittedName>
        <fullName evidence="1">VCBS repeat-containing protein</fullName>
    </submittedName>
</protein>
<name>A0A5N7IJ49_9CLOT</name>
<comment type="caution">
    <text evidence="1">The sequence shown here is derived from an EMBL/GenBank/DDBJ whole genome shotgun (WGS) entry which is preliminary data.</text>
</comment>
<evidence type="ECO:0000313" key="1">
    <source>
        <dbReference type="EMBL" id="MPQ61011.1"/>
    </source>
</evidence>
<dbReference type="InterPro" id="IPR028994">
    <property type="entry name" value="Integrin_alpha_N"/>
</dbReference>
<organism evidence="1 2">
    <name type="scientific">Clostridium estertheticum</name>
    <dbReference type="NCBI Taxonomy" id="238834"/>
    <lineage>
        <taxon>Bacteria</taxon>
        <taxon>Bacillati</taxon>
        <taxon>Bacillota</taxon>
        <taxon>Clostridia</taxon>
        <taxon>Eubacteriales</taxon>
        <taxon>Clostridiaceae</taxon>
        <taxon>Clostridium</taxon>
    </lineage>
</organism>
<reference evidence="1 2" key="1">
    <citation type="journal article" date="2019" name="Lett. Appl. Microbiol.">
        <title>A case of 'blown pack' spoilage of vacuum-packaged pork likely associated with Clostridium estertheticum in Canada.</title>
        <authorList>
            <person name="Zhang P."/>
            <person name="Ward P."/>
            <person name="McMullen L.M."/>
            <person name="Yang X."/>
        </authorList>
    </citation>
    <scope>NUCLEOTIDE SEQUENCE [LARGE SCALE GENOMIC DNA]</scope>
    <source>
        <strain evidence="1 2">MA19</strain>
    </source>
</reference>